<dbReference type="Pfam" id="PF07282">
    <property type="entry name" value="Cas12f1-like_TNB"/>
    <property type="match status" value="1"/>
</dbReference>
<evidence type="ECO:0000313" key="3">
    <source>
        <dbReference type="EMBL" id="GHO57826.1"/>
    </source>
</evidence>
<protein>
    <recommendedName>
        <fullName evidence="2">Cas12f1-like TNB domain-containing protein</fullName>
    </recommendedName>
</protein>
<reference evidence="3 4" key="1">
    <citation type="journal article" date="2021" name="Int. J. Syst. Evol. Microbiol.">
        <title>Reticulibacter mediterranei gen. nov., sp. nov., within the new family Reticulibacteraceae fam. nov., and Ktedonospora formicarum gen. nov., sp. nov., Ktedonobacter robiniae sp. nov., Dictyobacter formicarum sp. nov. and Dictyobacter arantiisoli sp. nov., belonging to the class Ktedonobacteria.</title>
        <authorList>
            <person name="Yabe S."/>
            <person name="Zheng Y."/>
            <person name="Wang C.M."/>
            <person name="Sakai Y."/>
            <person name="Abe K."/>
            <person name="Yokota A."/>
            <person name="Donadio S."/>
            <person name="Cavaletti L."/>
            <person name="Monciardini P."/>
        </authorList>
    </citation>
    <scope>NUCLEOTIDE SEQUENCE [LARGE SCALE GENOMIC DNA]</scope>
    <source>
        <strain evidence="3 4">SOSP1-30</strain>
    </source>
</reference>
<proteinExistence type="predicted"/>
<evidence type="ECO:0000259" key="2">
    <source>
        <dbReference type="Pfam" id="PF07282"/>
    </source>
</evidence>
<feature type="domain" description="Cas12f1-like TNB" evidence="2">
    <location>
        <begin position="22"/>
        <end position="86"/>
    </location>
</feature>
<accession>A0ABQ3UYP1</accession>
<keyword evidence="4" id="KW-1185">Reference proteome</keyword>
<organism evidence="3 4">
    <name type="scientific">Ktedonobacter robiniae</name>
    <dbReference type="NCBI Taxonomy" id="2778365"/>
    <lineage>
        <taxon>Bacteria</taxon>
        <taxon>Bacillati</taxon>
        <taxon>Chloroflexota</taxon>
        <taxon>Ktedonobacteria</taxon>
        <taxon>Ktedonobacterales</taxon>
        <taxon>Ktedonobacteraceae</taxon>
        <taxon>Ktedonobacter</taxon>
    </lineage>
</organism>
<dbReference type="Proteomes" id="UP000654345">
    <property type="component" value="Unassembled WGS sequence"/>
</dbReference>
<sequence length="134" mass="15621">MKEHQERNRTLNRAVYNDWGLYAFVQMLSYKCQLYGKELQFLDERNTSKQCRGCGNLQDMPLRKRMYQCAECGLDMDRDENSAHNILMRFLARRGPHTQTRPECDVLQATQSSVEVMGTSCEGQVQQLKLFECG</sequence>
<dbReference type="EMBL" id="BNJG01000002">
    <property type="protein sequence ID" value="GHO57826.1"/>
    <property type="molecule type" value="Genomic_DNA"/>
</dbReference>
<gene>
    <name evidence="3" type="ORF">KSB_63010</name>
</gene>
<evidence type="ECO:0000256" key="1">
    <source>
        <dbReference type="ARBA" id="ARBA00023125"/>
    </source>
</evidence>
<dbReference type="InterPro" id="IPR010095">
    <property type="entry name" value="Cas12f1-like_TNB"/>
</dbReference>
<name>A0ABQ3UYP1_9CHLR</name>
<comment type="caution">
    <text evidence="3">The sequence shown here is derived from an EMBL/GenBank/DDBJ whole genome shotgun (WGS) entry which is preliminary data.</text>
</comment>
<evidence type="ECO:0000313" key="4">
    <source>
        <dbReference type="Proteomes" id="UP000654345"/>
    </source>
</evidence>
<keyword evidence="1" id="KW-0238">DNA-binding</keyword>